<dbReference type="InterPro" id="IPR058765">
    <property type="entry name" value="NPHP4_C2-like"/>
</dbReference>
<feature type="region of interest" description="Disordered" evidence="1">
    <location>
        <begin position="632"/>
        <end position="680"/>
    </location>
</feature>
<dbReference type="GO" id="GO:0090090">
    <property type="term" value="P:negative regulation of canonical Wnt signaling pathway"/>
    <property type="evidence" value="ECO:0007669"/>
    <property type="project" value="InterPro"/>
</dbReference>
<accession>A0A9D4TJ53</accession>
<dbReference type="InterPro" id="IPR029775">
    <property type="entry name" value="NPHP4"/>
</dbReference>
<evidence type="ECO:0000259" key="3">
    <source>
        <dbReference type="Pfam" id="PF26187"/>
    </source>
</evidence>
<dbReference type="Pfam" id="PF26186">
    <property type="entry name" value="NPHP4_C2_3rd"/>
    <property type="match status" value="1"/>
</dbReference>
<sequence length="1776" mass="184353">MDPAASTTHAGDRKREEQWLDFSLRQAARAAPHPCPASLLHGGAPQGCRLTLSFLEAWPLFQAEDRDFGIRLGVTLFDEAAGCFFGPTAHSAVAEYEMKRSRGRRGFHIHLGCSLFVHTRAALDRQGAEAAAGAAAGASSGGAGLVAIVEVVLVDRNAARVACAEYSAGWCAVPLEALSQPTTTVGTRSSGAAHGIAAAAAPAAAAAAAVTRNGSPARGSRHAAGGGAFCCLNPGRRGGGENNVPLAASGTAPLRQGIMAAQLGAGGELCVPVFVGSPRYLLLRQLLPAHLRLPPELLLADGAACRLHYRFEPCLEAATWAPLVPENYLLSDREVVPGLQRYRPMDHSTALPGGTAAATWVPTNRMLGVQTQLAPPRLHDVHAVVLTGLSVHLPDGFLDLVRRQAASLWWQAATHSTAAALPANNPGSQCSPPLLSLEDARRSLLLRVSAHNGRRFVGPPVVCRVAALETAGNHRGRHRLVLDRDAPLAWLPADRHVALVLELVLQQQQQQQPRRQAAPSGAGSSQMPASSSSGCGGGGAVLGWAAVMPFRCEGDTAGSTCEGAGWWERLRVAEGGKEVVLRSGPGRWLRDQPVLDWRRLLERTNRSSPAAPTVRCTLCTAPGQAVWPPPPAAALHPPKKQPGATLAKRAAAAAAAAAEREDEDWVVRRRQQQQAGSPALSEAATLESLLEANISAVEQQQHVVQGAAGALGGEPGAAARGDTGTAGDWKLPSECRAAAAGDAQGGLALCIVSTTTTSKRSQQPASEEETEALFSGSPTAKLNCRQGWAASAAFRNGGSGSCAVQAAVEAAASAIWAGPSSRVSAATGGELWHQISAEAEDRLASVAATLQLLAFEAAPTASAAAAGSASVGVHPKPAVQAEQVPCKLHFTFRLYSEQQPTVTAPLRLTPVPEAGHAHSGTRLHALLPSDYTGDYSDCCGSKRDAGSEGEGRRECGELAEAGPAPPRPLTLQLLDAAALQQQVQELREQGAPHAAAVSLVRQQRLRAARYVAEKRLQVDVWDSESSLQVGTLSVPLHSLLRRGQPATNALLRVPLLNPAQTAARLDAAPASDGYSSSHSTSSTQCFAPLQGSFLLRLACQGQLLELAGVGGGSTCADGPAGWPSSPLKRAGQHVVLRAEAALDEQGGAAAAELARAYGLEPAALGDRLRSEVVGRAACRVRRQLHFQALSGSQPSADTDSPAAGLQAAGGAGTAACQAGGDAARRQQCSSELLDCEVLREVEAARQACKRDIIKRQLQAQLPGCVVLCGAPGDVLAFEREFQNSSGQEAVFEVAIQSGGGSGGGKEGCQDGAVLELVRSEAEWQALGAAACSAAAAVPAAHGTGRSGRPICAASFRLGPHESGLLRFKLTRSLGQSWQQQSQRHTSLAWHAVTIRRGPAAPTQGQNELQAMGSPASPATRPGDLAASLRVAVTMLPAPVVDRTVRLYCPAVSTGTCTHTIQLASLPAADALLAAASSLTCVASERGISATVTVQPGLSKGYCLQLRWAVPPPRTARRFLLALHTAHGGASCQSSAPLEVWEVFWHGLPSVHLVASVGGSAIGCFPLPSHSSKGGSAPHGQQPTCRWQGCGAGELQVKASGGQLVLRFEPAVVGRRQLLLPVAGQDLLLVQLDSSGTEVSRTFEVQLAAGQAVSKKVRYCSPYRHARRFSVRSTAPALLRVAQACAAFQLEGGACTSIKMSLQAAAACVATPHHDAAAEAQSVRQGAPLGRGERQAPQEALVIVESFPRAATAAGDAGSSASNGKVEEVFRVLLRVA</sequence>
<dbReference type="PANTHER" id="PTHR31043:SF3">
    <property type="entry name" value="NEPHROCYSTIN-4"/>
    <property type="match status" value="1"/>
</dbReference>
<comment type="caution">
    <text evidence="4">The sequence shown here is derived from an EMBL/GenBank/DDBJ whole genome shotgun (WGS) entry which is preliminary data.</text>
</comment>
<protein>
    <submittedName>
        <fullName evidence="4">Uncharacterized protein</fullName>
    </submittedName>
</protein>
<evidence type="ECO:0000259" key="2">
    <source>
        <dbReference type="Pfam" id="PF26186"/>
    </source>
</evidence>
<dbReference type="PANTHER" id="PTHR31043">
    <property type="entry name" value="NEPHROCYSTIN-4"/>
    <property type="match status" value="1"/>
</dbReference>
<feature type="compositionally biased region" description="Basic and acidic residues" evidence="1">
    <location>
        <begin position="943"/>
        <end position="956"/>
    </location>
</feature>
<proteinExistence type="predicted"/>
<dbReference type="GO" id="GO:0005856">
    <property type="term" value="C:cytoskeleton"/>
    <property type="evidence" value="ECO:0007669"/>
    <property type="project" value="InterPro"/>
</dbReference>
<keyword evidence="5" id="KW-1185">Reference proteome</keyword>
<organism evidence="4 5">
    <name type="scientific">Chlorella vulgaris</name>
    <name type="common">Green alga</name>
    <dbReference type="NCBI Taxonomy" id="3077"/>
    <lineage>
        <taxon>Eukaryota</taxon>
        <taxon>Viridiplantae</taxon>
        <taxon>Chlorophyta</taxon>
        <taxon>core chlorophytes</taxon>
        <taxon>Trebouxiophyceae</taxon>
        <taxon>Chlorellales</taxon>
        <taxon>Chlorellaceae</taxon>
        <taxon>Chlorella clade</taxon>
        <taxon>Chlorella</taxon>
    </lineage>
</organism>
<dbReference type="Proteomes" id="UP001055712">
    <property type="component" value="Unassembled WGS sequence"/>
</dbReference>
<feature type="region of interest" description="Disordered" evidence="1">
    <location>
        <begin position="1399"/>
        <end position="1420"/>
    </location>
</feature>
<feature type="domain" description="NPHP4 Ig-like" evidence="3">
    <location>
        <begin position="1639"/>
        <end position="1702"/>
    </location>
</feature>
<reference evidence="4" key="2">
    <citation type="submission" date="2020-11" db="EMBL/GenBank/DDBJ databases">
        <authorList>
            <person name="Cecchin M."/>
            <person name="Marcolungo L."/>
            <person name="Rossato M."/>
            <person name="Girolomoni L."/>
            <person name="Cosentino E."/>
            <person name="Cuine S."/>
            <person name="Li-Beisson Y."/>
            <person name="Delledonne M."/>
            <person name="Ballottari M."/>
        </authorList>
    </citation>
    <scope>NUCLEOTIDE SEQUENCE</scope>
    <source>
        <strain evidence="4">211/11P</strain>
        <tissue evidence="4">Whole cell</tissue>
    </source>
</reference>
<feature type="region of interest" description="Disordered" evidence="1">
    <location>
        <begin position="943"/>
        <end position="964"/>
    </location>
</feature>
<name>A0A9D4TJ53_CHLVU</name>
<feature type="region of interest" description="Disordered" evidence="1">
    <location>
        <begin position="511"/>
        <end position="533"/>
    </location>
</feature>
<evidence type="ECO:0000313" key="4">
    <source>
        <dbReference type="EMBL" id="KAI3426971.1"/>
    </source>
</evidence>
<gene>
    <name evidence="4" type="ORF">D9Q98_006915</name>
</gene>
<feature type="domain" description="NPHP4 C2-like" evidence="2">
    <location>
        <begin position="1008"/>
        <end position="1099"/>
    </location>
</feature>
<dbReference type="EMBL" id="SIDB01000010">
    <property type="protein sequence ID" value="KAI3426971.1"/>
    <property type="molecule type" value="Genomic_DNA"/>
</dbReference>
<evidence type="ECO:0000256" key="1">
    <source>
        <dbReference type="SAM" id="MobiDB-lite"/>
    </source>
</evidence>
<dbReference type="OrthoDB" id="525524at2759"/>
<dbReference type="InterPro" id="IPR058685">
    <property type="entry name" value="Ig_NPHP4_4th"/>
</dbReference>
<reference evidence="4" key="1">
    <citation type="journal article" date="2019" name="Plant J.">
        <title>Chlorella vulgaris genome assembly and annotation reveals the molecular basis for metabolic acclimation to high light conditions.</title>
        <authorList>
            <person name="Cecchin M."/>
            <person name="Marcolungo L."/>
            <person name="Rossato M."/>
            <person name="Girolomoni L."/>
            <person name="Cosentino E."/>
            <person name="Cuine S."/>
            <person name="Li-Beisson Y."/>
            <person name="Delledonne M."/>
            <person name="Ballottari M."/>
        </authorList>
    </citation>
    <scope>NUCLEOTIDE SEQUENCE</scope>
    <source>
        <strain evidence="4">211/11P</strain>
    </source>
</reference>
<dbReference type="GO" id="GO:0097730">
    <property type="term" value="C:non-motile cilium"/>
    <property type="evidence" value="ECO:0007669"/>
    <property type="project" value="InterPro"/>
</dbReference>
<evidence type="ECO:0000313" key="5">
    <source>
        <dbReference type="Proteomes" id="UP001055712"/>
    </source>
</evidence>
<dbReference type="Pfam" id="PF26187">
    <property type="entry name" value="Ig_NPHP4_4th"/>
    <property type="match status" value="1"/>
</dbReference>